<evidence type="ECO:0000256" key="3">
    <source>
        <dbReference type="ARBA" id="ARBA00022490"/>
    </source>
</evidence>
<dbReference type="Gene3D" id="3.40.1190.10">
    <property type="entry name" value="Mur-like, catalytic domain"/>
    <property type="match status" value="1"/>
</dbReference>
<dbReference type="eggNOG" id="COG0771">
    <property type="taxonomic scope" value="Bacteria"/>
</dbReference>
<keyword evidence="9" id="KW-1185">Reference proteome</keyword>
<keyword evidence="6" id="KW-0067">ATP-binding</keyword>
<dbReference type="GO" id="GO:0009252">
    <property type="term" value="P:peptidoglycan biosynthetic process"/>
    <property type="evidence" value="ECO:0007669"/>
    <property type="project" value="UniProtKB-UniPathway"/>
</dbReference>
<protein>
    <submittedName>
        <fullName evidence="8">UDP-N-acetylmuramoylalanine/D-glutamate ligase</fullName>
        <ecNumber evidence="8">6.3.2.9</ecNumber>
    </submittedName>
</protein>
<dbReference type="InterPro" id="IPR013221">
    <property type="entry name" value="Mur_ligase_cen"/>
</dbReference>
<evidence type="ECO:0000259" key="7">
    <source>
        <dbReference type="Pfam" id="PF08245"/>
    </source>
</evidence>
<dbReference type="GO" id="GO:0008764">
    <property type="term" value="F:UDP-N-acetylmuramoylalanine-D-glutamate ligase activity"/>
    <property type="evidence" value="ECO:0007669"/>
    <property type="project" value="UniProtKB-EC"/>
</dbReference>
<dbReference type="AlphaFoldDB" id="F2NXV9"/>
<dbReference type="Proteomes" id="UP000006852">
    <property type="component" value="Chromosome"/>
</dbReference>
<dbReference type="EC" id="6.3.2.9" evidence="8"/>
<dbReference type="HOGENOM" id="CLU_032540_0_1_12"/>
<proteinExistence type="predicted"/>
<dbReference type="InterPro" id="IPR036615">
    <property type="entry name" value="Mur_ligase_C_dom_sf"/>
</dbReference>
<dbReference type="KEGG" id="tsu:Tresu_0479"/>
<dbReference type="OrthoDB" id="9809796at2"/>
<keyword evidence="3" id="KW-0963">Cytoplasm</keyword>
<dbReference type="RefSeq" id="WP_013700736.1">
    <property type="nucleotide sequence ID" value="NC_015385.1"/>
</dbReference>
<dbReference type="SUPFAM" id="SSF53623">
    <property type="entry name" value="MurD-like peptide ligases, catalytic domain"/>
    <property type="match status" value="1"/>
</dbReference>
<reference evidence="8 9" key="1">
    <citation type="journal article" date="2011" name="Stand. Genomic Sci.">
        <title>Complete genome sequence of Treponema succinifaciens type strain (6091).</title>
        <authorList>
            <person name="Han C."/>
            <person name="Gronow S."/>
            <person name="Teshima H."/>
            <person name="Lapidus A."/>
            <person name="Nolan M."/>
            <person name="Lucas S."/>
            <person name="Hammon N."/>
            <person name="Deshpande S."/>
            <person name="Cheng J.F."/>
            <person name="Zeytun A."/>
            <person name="Tapia R."/>
            <person name="Goodwin L."/>
            <person name="Pitluck S."/>
            <person name="Liolios K."/>
            <person name="Pagani I."/>
            <person name="Ivanova N."/>
            <person name="Mavromatis K."/>
            <person name="Mikhailova N."/>
            <person name="Huntemann M."/>
            <person name="Pati A."/>
            <person name="Chen A."/>
            <person name="Palaniappan K."/>
            <person name="Land M."/>
            <person name="Hauser L."/>
            <person name="Brambilla E.M."/>
            <person name="Rohde M."/>
            <person name="Goker M."/>
            <person name="Woyke T."/>
            <person name="Bristow J."/>
            <person name="Eisen J.A."/>
            <person name="Markowitz V."/>
            <person name="Hugenholtz P."/>
            <person name="Kyrpides N.C."/>
            <person name="Klenk H.P."/>
            <person name="Detter J.C."/>
        </authorList>
    </citation>
    <scope>NUCLEOTIDE SEQUENCE [LARGE SCALE GENOMIC DNA]</scope>
    <source>
        <strain evidence="9">ATCC 33096 / DSM 2489 / 6091</strain>
    </source>
</reference>
<gene>
    <name evidence="8" type="ordered locus">Tresu_0479</name>
</gene>
<dbReference type="GO" id="GO:0008360">
    <property type="term" value="P:regulation of cell shape"/>
    <property type="evidence" value="ECO:0007669"/>
    <property type="project" value="InterPro"/>
</dbReference>
<evidence type="ECO:0000256" key="5">
    <source>
        <dbReference type="ARBA" id="ARBA00022741"/>
    </source>
</evidence>
<reference evidence="9" key="2">
    <citation type="submission" date="2011-04" db="EMBL/GenBank/DDBJ databases">
        <title>The complete genome of chromosome of Treponema succinifaciens DSM 2489.</title>
        <authorList>
            <person name="Lucas S."/>
            <person name="Copeland A."/>
            <person name="Lapidus A."/>
            <person name="Bruce D."/>
            <person name="Goodwin L."/>
            <person name="Pitluck S."/>
            <person name="Peters L."/>
            <person name="Kyrpides N."/>
            <person name="Mavromatis K."/>
            <person name="Ivanova N."/>
            <person name="Ovchinnikova G."/>
            <person name="Teshima H."/>
            <person name="Detter J.C."/>
            <person name="Tapia R."/>
            <person name="Han C."/>
            <person name="Land M."/>
            <person name="Hauser L."/>
            <person name="Markowitz V."/>
            <person name="Cheng J.-F."/>
            <person name="Hugenholtz P."/>
            <person name="Woyke T."/>
            <person name="Wu D."/>
            <person name="Gronow S."/>
            <person name="Wellnitz S."/>
            <person name="Brambilla E."/>
            <person name="Klenk H.-P."/>
            <person name="Eisen J.A."/>
        </authorList>
    </citation>
    <scope>NUCLEOTIDE SEQUENCE [LARGE SCALE GENOMIC DNA]</scope>
    <source>
        <strain evidence="9">ATCC 33096 / DSM 2489 / 6091</strain>
    </source>
</reference>
<evidence type="ECO:0000313" key="9">
    <source>
        <dbReference type="Proteomes" id="UP000006852"/>
    </source>
</evidence>
<sequence>MPHIYPHGCYFNSLDEINGKKITIMGLGLNGGGEACVRFFLRHGAFVTVTDMKTAEQLAPTLESLAKDRFLDKSRLHFVLGGHKIEDFSNADCVIKNPGVKIEGNQFLAAAKAIETDISIFLRFTKAPIIAVTGSKGKSSTVSALSYGLNQAGFKCFLGGNITVSPLSFLEKTDGTTPVVLELSSWQLADLRGRKLLKPKISIITKIVPDHQNWYGDMDSYVEDKKLIFADQDKNDFTILDFDEDNYLKETASPKRGCRCWGDLFASETKAKVLRYSKVLLPKGIFGAYLEKSGSSYKGVARVPSEFVKPSLKEKTVLEEVVMESLQVPGEHMRANVLNASLAMYLMGVAPAQICTVMGQWKGIPHRLEKFYDWKSPSDGRKVVFYNDSCSTVPEACAAAIQSFDQRVVLIAGGTDKELDFLPLARCLDPENNTKFPPYEIYLLSGSGTDKLVSMLDERGVKYEGPFDSLQILLDVLKTCLMSENASRNYGEVFSDTWLPVVFSPGATSFGMFSNEFDRGDKFKSLVKSIF</sequence>
<comment type="pathway">
    <text evidence="2">Cell wall biogenesis; peptidoglycan biosynthesis.</text>
</comment>
<dbReference type="GeneID" id="302997691"/>
<dbReference type="Gene3D" id="3.40.50.720">
    <property type="entry name" value="NAD(P)-binding Rossmann-like Domain"/>
    <property type="match status" value="1"/>
</dbReference>
<dbReference type="InterPro" id="IPR036565">
    <property type="entry name" value="Mur-like_cat_sf"/>
</dbReference>
<dbReference type="SUPFAM" id="SSF53244">
    <property type="entry name" value="MurD-like peptide ligases, peptide-binding domain"/>
    <property type="match status" value="1"/>
</dbReference>
<dbReference type="GO" id="GO:0051301">
    <property type="term" value="P:cell division"/>
    <property type="evidence" value="ECO:0007669"/>
    <property type="project" value="InterPro"/>
</dbReference>
<dbReference type="EMBL" id="CP002631">
    <property type="protein sequence ID" value="AEB13429.1"/>
    <property type="molecule type" value="Genomic_DNA"/>
</dbReference>
<dbReference type="Pfam" id="PF08245">
    <property type="entry name" value="Mur_ligase_M"/>
    <property type="match status" value="1"/>
</dbReference>
<dbReference type="PANTHER" id="PTHR43692">
    <property type="entry name" value="UDP-N-ACETYLMURAMOYLALANINE--D-GLUTAMATE LIGASE"/>
    <property type="match status" value="1"/>
</dbReference>
<dbReference type="PANTHER" id="PTHR43692:SF1">
    <property type="entry name" value="UDP-N-ACETYLMURAMOYLALANINE--D-GLUTAMATE LIGASE"/>
    <property type="match status" value="1"/>
</dbReference>
<comment type="subcellular location">
    <subcellularLocation>
        <location evidence="1">Cytoplasm</location>
    </subcellularLocation>
</comment>
<evidence type="ECO:0000313" key="8">
    <source>
        <dbReference type="EMBL" id="AEB13429.1"/>
    </source>
</evidence>
<evidence type="ECO:0000256" key="1">
    <source>
        <dbReference type="ARBA" id="ARBA00004496"/>
    </source>
</evidence>
<organism evidence="8 9">
    <name type="scientific">Treponema succinifaciens (strain ATCC 33096 / DSM 2489 / 6091)</name>
    <dbReference type="NCBI Taxonomy" id="869209"/>
    <lineage>
        <taxon>Bacteria</taxon>
        <taxon>Pseudomonadati</taxon>
        <taxon>Spirochaetota</taxon>
        <taxon>Spirochaetia</taxon>
        <taxon>Spirochaetales</taxon>
        <taxon>Treponemataceae</taxon>
        <taxon>Treponema</taxon>
    </lineage>
</organism>
<dbReference type="Pfam" id="PF21799">
    <property type="entry name" value="MurD-like_N"/>
    <property type="match status" value="1"/>
</dbReference>
<dbReference type="SUPFAM" id="SSF51984">
    <property type="entry name" value="MurCD N-terminal domain"/>
    <property type="match status" value="1"/>
</dbReference>
<keyword evidence="5" id="KW-0547">Nucleotide-binding</keyword>
<dbReference type="InterPro" id="IPR005762">
    <property type="entry name" value="MurD"/>
</dbReference>
<evidence type="ECO:0000256" key="6">
    <source>
        <dbReference type="ARBA" id="ARBA00022840"/>
    </source>
</evidence>
<dbReference type="UniPathway" id="UPA00219"/>
<evidence type="ECO:0000256" key="2">
    <source>
        <dbReference type="ARBA" id="ARBA00004752"/>
    </source>
</evidence>
<keyword evidence="4 8" id="KW-0436">Ligase</keyword>
<accession>F2NXV9</accession>
<name>F2NXV9_TRES6</name>
<dbReference type="GO" id="GO:0005524">
    <property type="term" value="F:ATP binding"/>
    <property type="evidence" value="ECO:0007669"/>
    <property type="project" value="UniProtKB-KW"/>
</dbReference>
<dbReference type="NCBIfam" id="TIGR01087">
    <property type="entry name" value="murD"/>
    <property type="match status" value="1"/>
</dbReference>
<dbReference type="STRING" id="869209.Tresu_0479"/>
<dbReference type="GO" id="GO:0005737">
    <property type="term" value="C:cytoplasm"/>
    <property type="evidence" value="ECO:0007669"/>
    <property type="project" value="UniProtKB-SubCell"/>
</dbReference>
<dbReference type="Gene3D" id="3.90.190.20">
    <property type="entry name" value="Mur ligase, C-terminal domain"/>
    <property type="match status" value="1"/>
</dbReference>
<evidence type="ECO:0000256" key="4">
    <source>
        <dbReference type="ARBA" id="ARBA00022598"/>
    </source>
</evidence>
<feature type="domain" description="Mur ligase central" evidence="7">
    <location>
        <begin position="132"/>
        <end position="253"/>
    </location>
</feature>